<feature type="transmembrane region" description="Helical" evidence="1">
    <location>
        <begin position="62"/>
        <end position="83"/>
    </location>
</feature>
<keyword evidence="3" id="KW-1185">Reference proteome</keyword>
<feature type="transmembrane region" description="Helical" evidence="1">
    <location>
        <begin position="141"/>
        <end position="161"/>
    </location>
</feature>
<evidence type="ECO:0008006" key="4">
    <source>
        <dbReference type="Google" id="ProtNLM"/>
    </source>
</evidence>
<evidence type="ECO:0000256" key="1">
    <source>
        <dbReference type="SAM" id="Phobius"/>
    </source>
</evidence>
<protein>
    <recommendedName>
        <fullName evidence="4">DUF4386 domain-containing protein</fullName>
    </recommendedName>
</protein>
<gene>
    <name evidence="2" type="ORF">GCM10022236_44090</name>
</gene>
<sequence>MAITAQPTATKRVPMDSVRKTALAAGLLYLLTFISIPTLFLYGPVLNDPNWITGAGPDTPVIIGAILEVIVALAGVGTAVALYPVVKRQNEGIALGFVGSRTLEGAAIIAGVVSLMSLVTLRQAGVGTAALVTGQALVAGYNWFFLLGQSLMPVMNALLLGSLLYRSRLVPRVLPVVGFVGAGLLLASDVAVMFGLWERMSGPSGLLAIPIALWEFSLGVYLVVKGFKPSPITAGMTAANQRPGYRDKVAG</sequence>
<feature type="transmembrane region" description="Helical" evidence="1">
    <location>
        <begin position="203"/>
        <end position="224"/>
    </location>
</feature>
<evidence type="ECO:0000313" key="3">
    <source>
        <dbReference type="Proteomes" id="UP001501490"/>
    </source>
</evidence>
<reference evidence="3" key="1">
    <citation type="journal article" date="2019" name="Int. J. Syst. Evol. Microbiol.">
        <title>The Global Catalogue of Microorganisms (GCM) 10K type strain sequencing project: providing services to taxonomists for standard genome sequencing and annotation.</title>
        <authorList>
            <consortium name="The Broad Institute Genomics Platform"/>
            <consortium name="The Broad Institute Genome Sequencing Center for Infectious Disease"/>
            <person name="Wu L."/>
            <person name="Ma J."/>
        </authorList>
    </citation>
    <scope>NUCLEOTIDE SEQUENCE [LARGE SCALE GENOMIC DNA]</scope>
    <source>
        <strain evidence="3">JCM 16929</strain>
    </source>
</reference>
<feature type="transmembrane region" description="Helical" evidence="1">
    <location>
        <begin position="21"/>
        <end position="42"/>
    </location>
</feature>
<dbReference type="Pfam" id="PF14329">
    <property type="entry name" value="DUF4386"/>
    <property type="match status" value="1"/>
</dbReference>
<keyword evidence="1" id="KW-0472">Membrane</keyword>
<evidence type="ECO:0000313" key="2">
    <source>
        <dbReference type="EMBL" id="GAA3636729.1"/>
    </source>
</evidence>
<keyword evidence="1" id="KW-0812">Transmembrane</keyword>
<keyword evidence="1" id="KW-1133">Transmembrane helix</keyword>
<proteinExistence type="predicted"/>
<dbReference type="InterPro" id="IPR025495">
    <property type="entry name" value="DUF4386"/>
</dbReference>
<dbReference type="Proteomes" id="UP001501490">
    <property type="component" value="Unassembled WGS sequence"/>
</dbReference>
<name>A0ABP7APC5_9ACTN</name>
<comment type="caution">
    <text evidence="2">The sequence shown here is derived from an EMBL/GenBank/DDBJ whole genome shotgun (WGS) entry which is preliminary data.</text>
</comment>
<dbReference type="EMBL" id="BAABAB010000043">
    <property type="protein sequence ID" value="GAA3636729.1"/>
    <property type="molecule type" value="Genomic_DNA"/>
</dbReference>
<accession>A0ABP7APC5</accession>
<dbReference type="RefSeq" id="WP_344808654.1">
    <property type="nucleotide sequence ID" value="NZ_BAABAB010000043.1"/>
</dbReference>
<feature type="transmembrane region" description="Helical" evidence="1">
    <location>
        <begin position="173"/>
        <end position="197"/>
    </location>
</feature>
<organism evidence="2 3">
    <name type="scientific">Microlunatus ginsengisoli</name>
    <dbReference type="NCBI Taxonomy" id="363863"/>
    <lineage>
        <taxon>Bacteria</taxon>
        <taxon>Bacillati</taxon>
        <taxon>Actinomycetota</taxon>
        <taxon>Actinomycetes</taxon>
        <taxon>Propionibacteriales</taxon>
        <taxon>Propionibacteriaceae</taxon>
        <taxon>Microlunatus</taxon>
    </lineage>
</organism>
<feature type="transmembrane region" description="Helical" evidence="1">
    <location>
        <begin position="103"/>
        <end position="121"/>
    </location>
</feature>